<evidence type="ECO:0000256" key="2">
    <source>
        <dbReference type="SAM" id="MobiDB-lite"/>
    </source>
</evidence>
<dbReference type="SMART" id="SM00028">
    <property type="entry name" value="TPR"/>
    <property type="match status" value="2"/>
</dbReference>
<dbReference type="InterPro" id="IPR019734">
    <property type="entry name" value="TPR_rpt"/>
</dbReference>
<dbReference type="GO" id="GO:0016274">
    <property type="term" value="F:protein-arginine N-methyltransferase activity"/>
    <property type="evidence" value="ECO:0007669"/>
    <property type="project" value="InterPro"/>
</dbReference>
<proteinExistence type="predicted"/>
<dbReference type="InterPro" id="IPR029063">
    <property type="entry name" value="SAM-dependent_MTases_sf"/>
</dbReference>
<keyword evidence="4" id="KW-1185">Reference proteome</keyword>
<dbReference type="CDD" id="cd02440">
    <property type="entry name" value="AdoMet_MTases"/>
    <property type="match status" value="1"/>
</dbReference>
<organism evidence="3 4">
    <name type="scientific">Pycnococcus provasolii</name>
    <dbReference type="NCBI Taxonomy" id="41880"/>
    <lineage>
        <taxon>Eukaryota</taxon>
        <taxon>Viridiplantae</taxon>
        <taxon>Chlorophyta</taxon>
        <taxon>Pseudoscourfieldiophyceae</taxon>
        <taxon>Pseudoscourfieldiales</taxon>
        <taxon>Pycnococcaceae</taxon>
        <taxon>Pycnococcus</taxon>
    </lineage>
</organism>
<dbReference type="GO" id="GO:0042054">
    <property type="term" value="F:histone methyltransferase activity"/>
    <property type="evidence" value="ECO:0007669"/>
    <property type="project" value="TreeGrafter"/>
</dbReference>
<keyword evidence="1" id="KW-0949">S-adenosyl-L-methionine</keyword>
<feature type="compositionally biased region" description="Low complexity" evidence="2">
    <location>
        <begin position="1126"/>
        <end position="1141"/>
    </location>
</feature>
<gene>
    <name evidence="3" type="ORF">PPROV_000330100</name>
</gene>
<dbReference type="OrthoDB" id="412876at2759"/>
<feature type="region of interest" description="Disordered" evidence="2">
    <location>
        <begin position="1118"/>
        <end position="1141"/>
    </location>
</feature>
<dbReference type="Proteomes" id="UP000660262">
    <property type="component" value="Unassembled WGS sequence"/>
</dbReference>
<dbReference type="Gene3D" id="3.40.50.150">
    <property type="entry name" value="Vaccinia Virus protein VP39"/>
    <property type="match status" value="2"/>
</dbReference>
<dbReference type="PANTHER" id="PTHR11006">
    <property type="entry name" value="PROTEIN ARGININE N-METHYLTRANSFERASE"/>
    <property type="match status" value="1"/>
</dbReference>
<dbReference type="SUPFAM" id="SSF48452">
    <property type="entry name" value="TPR-like"/>
    <property type="match status" value="1"/>
</dbReference>
<reference evidence="3" key="1">
    <citation type="submission" date="2020-10" db="EMBL/GenBank/DDBJ databases">
        <title>Unveiling of a novel bifunctional photoreceptor, Dualchrome1, isolated from a cosmopolitan green alga.</title>
        <authorList>
            <person name="Suzuki S."/>
            <person name="Kawachi M."/>
        </authorList>
    </citation>
    <scope>NUCLEOTIDE SEQUENCE</scope>
    <source>
        <strain evidence="3">NIES 2893</strain>
    </source>
</reference>
<feature type="compositionally biased region" description="Acidic residues" evidence="2">
    <location>
        <begin position="157"/>
        <end position="167"/>
    </location>
</feature>
<evidence type="ECO:0000256" key="1">
    <source>
        <dbReference type="ARBA" id="ARBA00022691"/>
    </source>
</evidence>
<dbReference type="Gene3D" id="1.25.40.10">
    <property type="entry name" value="Tetratricopeptide repeat domain"/>
    <property type="match status" value="1"/>
</dbReference>
<dbReference type="EMBL" id="BNJQ01000008">
    <property type="protein sequence ID" value="GHP04547.1"/>
    <property type="molecule type" value="Genomic_DNA"/>
</dbReference>
<accession>A0A830HHM5</accession>
<dbReference type="PANTHER" id="PTHR11006:SF4">
    <property type="entry name" value="PROTEIN ARGININE N-METHYLTRANSFERASE 7"/>
    <property type="match status" value="1"/>
</dbReference>
<comment type="caution">
    <text evidence="3">The sequence shown here is derived from an EMBL/GenBank/DDBJ whole genome shotgun (WGS) entry which is preliminary data.</text>
</comment>
<dbReference type="InterPro" id="IPR011990">
    <property type="entry name" value="TPR-like_helical_dom_sf"/>
</dbReference>
<feature type="region of interest" description="Disordered" evidence="2">
    <location>
        <begin position="140"/>
        <end position="169"/>
    </location>
</feature>
<dbReference type="SUPFAM" id="SSF53335">
    <property type="entry name" value="S-adenosyl-L-methionine-dependent methyltransferases"/>
    <property type="match status" value="2"/>
</dbReference>
<evidence type="ECO:0008006" key="5">
    <source>
        <dbReference type="Google" id="ProtNLM"/>
    </source>
</evidence>
<evidence type="ECO:0000313" key="4">
    <source>
        <dbReference type="Proteomes" id="UP000660262"/>
    </source>
</evidence>
<protein>
    <recommendedName>
        <fullName evidence="5">Protein arginine N-methyltransferase</fullName>
    </recommendedName>
</protein>
<name>A0A830HHM5_9CHLO</name>
<dbReference type="Gene3D" id="2.70.160.11">
    <property type="entry name" value="Hnrnp arginine n-methyltransferase1"/>
    <property type="match status" value="2"/>
</dbReference>
<dbReference type="InterPro" id="IPR025799">
    <property type="entry name" value="Arg_MeTrfase"/>
</dbReference>
<evidence type="ECO:0000313" key="3">
    <source>
        <dbReference type="EMBL" id="GHP04547.1"/>
    </source>
</evidence>
<dbReference type="Pfam" id="PF06325">
    <property type="entry name" value="PrmA"/>
    <property type="match status" value="1"/>
</dbReference>
<sequence>MDASLSGGGGGLGKAFTVSDADVADPSLIKQKQLAAEREFLSAESERNVISREGSLLLEDDIQFNVAPPAASIDGTTTSKSSSWSLDAASSESLQGITFEGHDLADLLAELEDDAPPAHAAAESAESAAVIMDDTLPRFDDDDAASDIPSSAGMGNVDDDAEEEAAAEAEAAKQARLLRAQLLRLRDAMFRDDPHFTKRSLSQLNTEAVQYQKAGDDLAAICSYAKLFHKAKAGNLTHPELHVTHYNRAGCYLSLGLYEEALFDAQRCATLAETRMRTNPMGAAAIWIKSFARKGYALNGLKRYREANIAFSEGLKADPFNDEMKRGLEESSRGVLRDLLRGRGLEMRALPSTESFNTSERITYHGYATPLHKIRHDDMLPAQLLTPFQADNDHHIKDTYNYLTVQTDIRMPRRYFSYLQDEYRQRRVCEAIQMAVRYQEEELDRDARVLNVAAGPGLHAMAALDAGARHVTCVERWLYLAMSCKEVLLTNGYTDDQVKVVYKRPTDIALLRDVPVYTNVIVAVDLLDEGLLTSGLLPAVTHALDNLAIQDPVVIPSSVTVFAQAVQIKTPECCGFDVSAVDRHRWHPSYACGVPLNTDYIVPLSEPIEAWNFDLLTPPRESERKTVDIPFTRPGVWNAVLFWYDLNLFQDKVRLSSGLVDGREVSPTLRPAVQYLAGEIRVTADRGYEADGSGRAITTMPLLCTHNTVRMRFDVERAEYMHLNRADASFPNYHFHALADTRRNEAYYRAIERAVARRKAMKPTPETSGFSPLTSGEESEVHVLDAGCGTGLLGMMAARCGADSVVGIELHESLAAVARRNVAANGLGDKVSICVRDLALAERGKEVRRRGANLVVMDFFDATLIGHQALYMVETMQRNVVQPDATYVPMAATMYVMGIEAVTDRINGKQFASFNKYRWDRDAEAVYLKDVPHRKLTKPKKVFEFFFDRRGSMRGGSMREAVLKLEVIRSGYMNGIVFWFDLHLDEESSLTTAPPGIGVGGVVFRADAGGAADKDAPMTAPAAPRDEDGVAVDEGRFLASCDARTRRRIAEAAVVSTSGDDGANHGFVPALAFGGAREGLVFRLGGYGLGYYTDVPWSVRAEARSKLIHEALGVAASKRGDDKPAADSTTSAAPPQPTAPLSAEVADVDEEHYYGQALQYLERAASVTAGKKITVLARRENNKVRFSLKEGVGTWVGKSPWRIEWGGGASIESPHYQRVHYCELLVRDFLMRLRCKRFPPIEKDMKMMLAHAGSLFLDPAVLAEVYHEFVCLELVHGTPEFSPGASLEAMTRSCLMYC</sequence>